<evidence type="ECO:0000313" key="3">
    <source>
        <dbReference type="Proteomes" id="UP001596043"/>
    </source>
</evidence>
<keyword evidence="3" id="KW-1185">Reference proteome</keyword>
<dbReference type="EMBL" id="JBHSFV010000011">
    <property type="protein sequence ID" value="MFC4635557.1"/>
    <property type="molecule type" value="Genomic_DNA"/>
</dbReference>
<keyword evidence="1" id="KW-0812">Transmembrane</keyword>
<sequence length="53" mass="5965">MRNSHKVLLASVMVLLFSLKPDVATFIPQIVKVGAAGVLLLLGLYLTWKERQW</sequence>
<protein>
    <recommendedName>
        <fullName evidence="4">Gliding motility protein GldL</fullName>
    </recommendedName>
</protein>
<feature type="transmembrane region" description="Helical" evidence="1">
    <location>
        <begin position="31"/>
        <end position="48"/>
    </location>
</feature>
<name>A0ABV9HZH6_9FLAO</name>
<reference evidence="3" key="1">
    <citation type="journal article" date="2019" name="Int. J. Syst. Evol. Microbiol.">
        <title>The Global Catalogue of Microorganisms (GCM) 10K type strain sequencing project: providing services to taxonomists for standard genome sequencing and annotation.</title>
        <authorList>
            <consortium name="The Broad Institute Genomics Platform"/>
            <consortium name="The Broad Institute Genome Sequencing Center for Infectious Disease"/>
            <person name="Wu L."/>
            <person name="Ma J."/>
        </authorList>
    </citation>
    <scope>NUCLEOTIDE SEQUENCE [LARGE SCALE GENOMIC DNA]</scope>
    <source>
        <strain evidence="3">YJ-61-S</strain>
    </source>
</reference>
<proteinExistence type="predicted"/>
<comment type="caution">
    <text evidence="2">The sequence shown here is derived from an EMBL/GenBank/DDBJ whole genome shotgun (WGS) entry which is preliminary data.</text>
</comment>
<keyword evidence="1" id="KW-1133">Transmembrane helix</keyword>
<evidence type="ECO:0000313" key="2">
    <source>
        <dbReference type="EMBL" id="MFC4635557.1"/>
    </source>
</evidence>
<dbReference type="RefSeq" id="WP_379980900.1">
    <property type="nucleotide sequence ID" value="NZ_JBHSFV010000011.1"/>
</dbReference>
<organism evidence="2 3">
    <name type="scientific">Dokdonia ponticola</name>
    <dbReference type="NCBI Taxonomy" id="2041041"/>
    <lineage>
        <taxon>Bacteria</taxon>
        <taxon>Pseudomonadati</taxon>
        <taxon>Bacteroidota</taxon>
        <taxon>Flavobacteriia</taxon>
        <taxon>Flavobacteriales</taxon>
        <taxon>Flavobacteriaceae</taxon>
        <taxon>Dokdonia</taxon>
    </lineage>
</organism>
<evidence type="ECO:0000256" key="1">
    <source>
        <dbReference type="SAM" id="Phobius"/>
    </source>
</evidence>
<keyword evidence="1" id="KW-0472">Membrane</keyword>
<dbReference type="Proteomes" id="UP001596043">
    <property type="component" value="Unassembled WGS sequence"/>
</dbReference>
<gene>
    <name evidence="2" type="ORF">ACFO3O_16725</name>
</gene>
<evidence type="ECO:0008006" key="4">
    <source>
        <dbReference type="Google" id="ProtNLM"/>
    </source>
</evidence>
<accession>A0ABV9HZH6</accession>